<keyword evidence="1" id="KW-0812">Transmembrane</keyword>
<organism evidence="2">
    <name type="scientific">marine sediment metagenome</name>
    <dbReference type="NCBI Taxonomy" id="412755"/>
    <lineage>
        <taxon>unclassified sequences</taxon>
        <taxon>metagenomes</taxon>
        <taxon>ecological metagenomes</taxon>
    </lineage>
</organism>
<dbReference type="AlphaFoldDB" id="X1KGC2"/>
<feature type="transmembrane region" description="Helical" evidence="1">
    <location>
        <begin position="27"/>
        <end position="45"/>
    </location>
</feature>
<reference evidence="2" key="1">
    <citation type="journal article" date="2014" name="Front. Microbiol.">
        <title>High frequency of phylogenetically diverse reductive dehalogenase-homologous genes in deep subseafloor sedimentary metagenomes.</title>
        <authorList>
            <person name="Kawai M."/>
            <person name="Futagami T."/>
            <person name="Toyoda A."/>
            <person name="Takaki Y."/>
            <person name="Nishi S."/>
            <person name="Hori S."/>
            <person name="Arai W."/>
            <person name="Tsubouchi T."/>
            <person name="Morono Y."/>
            <person name="Uchiyama I."/>
            <person name="Ito T."/>
            <person name="Fujiyama A."/>
            <person name="Inagaki F."/>
            <person name="Takami H."/>
        </authorList>
    </citation>
    <scope>NUCLEOTIDE SEQUENCE</scope>
    <source>
        <strain evidence="2">Expedition CK06-06</strain>
    </source>
</reference>
<sequence>MVGILWGLISVAWFAAAVIVQARGASPWLVGFAFVACVVTFLRGVSDGVTGGGKEEETA</sequence>
<keyword evidence="1" id="KW-0472">Membrane</keyword>
<protein>
    <submittedName>
        <fullName evidence="2">Uncharacterized protein</fullName>
    </submittedName>
</protein>
<gene>
    <name evidence="2" type="ORF">S03H2_56732</name>
</gene>
<evidence type="ECO:0000313" key="2">
    <source>
        <dbReference type="EMBL" id="GAH89204.1"/>
    </source>
</evidence>
<name>X1KGC2_9ZZZZ</name>
<dbReference type="EMBL" id="BARU01036319">
    <property type="protein sequence ID" value="GAH89204.1"/>
    <property type="molecule type" value="Genomic_DNA"/>
</dbReference>
<proteinExistence type="predicted"/>
<accession>X1KGC2</accession>
<comment type="caution">
    <text evidence="2">The sequence shown here is derived from an EMBL/GenBank/DDBJ whole genome shotgun (WGS) entry which is preliminary data.</text>
</comment>
<evidence type="ECO:0000256" key="1">
    <source>
        <dbReference type="SAM" id="Phobius"/>
    </source>
</evidence>
<keyword evidence="1" id="KW-1133">Transmembrane helix</keyword>